<name>A0A8H4UUE1_9HYPO</name>
<comment type="caution">
    <text evidence="5">The sequence shown here is derived from an EMBL/GenBank/DDBJ whole genome shotgun (WGS) entry which is preliminary data.</text>
</comment>
<sequence>MRSVTHPSGTPATQIIFSPYSSSSYPTNSPYDFYASLPNTSYVWYPPLMDTATPSLRQAHPNGANDDSFSSPEDAPSYSNSPNSQSLGPYGTASSSTSPSAATDNRTGIPSVPAACLGCRGKHLKCDGQTPCSRCSSSNSECVYVASRRGYKGPRRGTARNPNKRHASSPAQESTSSADGPASLAPMPPLSLGSITCLNPDIYASPFATSVLDPALTSNGNRNGDLPIFGSKGTSDGAAVKGFDLALDHQQSNVPAQVSVPTPAQRCLDSFYRHFHASHPFVLPKESLQRVAKETSLEPLLAAMRWIGSLYIDNCPHRSNFYLEARRLTHEPNRQKDGFLIQALLLLLIGLDGQAQQEKAREILADAERMAIQIGLNTRPFATVHGRGMAVLEESWRRTWWDLYVVDGMIAGVHRSTSFSLFDVASDVGLPCEEYQYLSADIPQPMYLEDMDDIDFSGEDREFSSFAYRVQCARNLGKFMRVPPIFGPEDENVARIETLLTNWRLHLPESKRDALYKDGRLDEMMFQAHMMMHATSILLHQPHSQLDSSSTRTVNSCAPHAPVPSGDAFNTHTKHTIQSASEISKLITHRVPLLSHTHFFTCVVTLSSIIHLSKWALYFIPQDDDNLRQQIRLNIGALSRMSLVWANAGCASHQVKGVAQEIYRAKKQQQLAPQYWLGLTQEEMMSSIAADDSIINEIENMQSMPGLSGMIG</sequence>
<reference evidence="5" key="1">
    <citation type="journal article" date="2020" name="BMC Genomics">
        <title>Correction to: Identification and distribution of gene clusters required for synthesis of sphingolipid metabolism inhibitors in diverse species of the filamentous fungus Fusarium.</title>
        <authorList>
            <person name="Kim H.S."/>
            <person name="Lohmar J.M."/>
            <person name="Busman M."/>
            <person name="Brown D.W."/>
            <person name="Naumann T.A."/>
            <person name="Divon H.H."/>
            <person name="Lysoe E."/>
            <person name="Uhlig S."/>
            <person name="Proctor R.H."/>
        </authorList>
    </citation>
    <scope>NUCLEOTIDE SEQUENCE</scope>
    <source>
        <strain evidence="5">NRRL 22465</strain>
    </source>
</reference>
<evidence type="ECO:0000256" key="1">
    <source>
        <dbReference type="ARBA" id="ARBA00022723"/>
    </source>
</evidence>
<dbReference type="OrthoDB" id="5367487at2759"/>
<evidence type="ECO:0000313" key="5">
    <source>
        <dbReference type="EMBL" id="KAF4984153.1"/>
    </source>
</evidence>
<dbReference type="InterPro" id="IPR001138">
    <property type="entry name" value="Zn2Cys6_DnaBD"/>
</dbReference>
<dbReference type="InterPro" id="IPR036864">
    <property type="entry name" value="Zn2-C6_fun-type_DNA-bd_sf"/>
</dbReference>
<dbReference type="GO" id="GO:0003677">
    <property type="term" value="F:DNA binding"/>
    <property type="evidence" value="ECO:0007669"/>
    <property type="project" value="InterPro"/>
</dbReference>
<dbReference type="SUPFAM" id="SSF57701">
    <property type="entry name" value="Zn2/Cys6 DNA-binding domain"/>
    <property type="match status" value="1"/>
</dbReference>
<feature type="domain" description="Zn(2)-C6 fungal-type" evidence="4">
    <location>
        <begin position="115"/>
        <end position="144"/>
    </location>
</feature>
<dbReference type="Pfam" id="PF00172">
    <property type="entry name" value="Zn_clus"/>
    <property type="match status" value="1"/>
</dbReference>
<feature type="compositionally biased region" description="Polar residues" evidence="3">
    <location>
        <begin position="169"/>
        <end position="178"/>
    </location>
</feature>
<feature type="compositionally biased region" description="Low complexity" evidence="3">
    <location>
        <begin position="92"/>
        <end position="103"/>
    </location>
</feature>
<dbReference type="Pfam" id="PF04082">
    <property type="entry name" value="Fungal_trans"/>
    <property type="match status" value="1"/>
</dbReference>
<dbReference type="CDD" id="cd00067">
    <property type="entry name" value="GAL4"/>
    <property type="match status" value="1"/>
</dbReference>
<dbReference type="AlphaFoldDB" id="A0A8H4UUE1"/>
<feature type="region of interest" description="Disordered" evidence="3">
    <location>
        <begin position="151"/>
        <end position="185"/>
    </location>
</feature>
<dbReference type="EMBL" id="JABEYC010000031">
    <property type="protein sequence ID" value="KAF4984153.1"/>
    <property type="molecule type" value="Genomic_DNA"/>
</dbReference>
<keyword evidence="2" id="KW-0539">Nucleus</keyword>
<feature type="compositionally biased region" description="Polar residues" evidence="3">
    <location>
        <begin position="65"/>
        <end position="87"/>
    </location>
</feature>
<evidence type="ECO:0000259" key="4">
    <source>
        <dbReference type="PROSITE" id="PS50048"/>
    </source>
</evidence>
<feature type="compositionally biased region" description="Basic residues" evidence="3">
    <location>
        <begin position="151"/>
        <end position="167"/>
    </location>
</feature>
<evidence type="ECO:0000313" key="6">
    <source>
        <dbReference type="Proteomes" id="UP000635477"/>
    </source>
</evidence>
<dbReference type="InterPro" id="IPR007219">
    <property type="entry name" value="XnlR_reg_dom"/>
</dbReference>
<dbReference type="Proteomes" id="UP000635477">
    <property type="component" value="Unassembled WGS sequence"/>
</dbReference>
<dbReference type="GO" id="GO:0000981">
    <property type="term" value="F:DNA-binding transcription factor activity, RNA polymerase II-specific"/>
    <property type="evidence" value="ECO:0007669"/>
    <property type="project" value="InterPro"/>
</dbReference>
<accession>A0A8H4UUE1</accession>
<keyword evidence="6" id="KW-1185">Reference proteome</keyword>
<dbReference type="GO" id="GO:0008270">
    <property type="term" value="F:zinc ion binding"/>
    <property type="evidence" value="ECO:0007669"/>
    <property type="project" value="InterPro"/>
</dbReference>
<feature type="region of interest" description="Disordered" evidence="3">
    <location>
        <begin position="55"/>
        <end position="106"/>
    </location>
</feature>
<dbReference type="GO" id="GO:0006351">
    <property type="term" value="P:DNA-templated transcription"/>
    <property type="evidence" value="ECO:0007669"/>
    <property type="project" value="InterPro"/>
</dbReference>
<gene>
    <name evidence="5" type="ORF">FZEAL_598</name>
</gene>
<dbReference type="PROSITE" id="PS00463">
    <property type="entry name" value="ZN2_CY6_FUNGAL_1"/>
    <property type="match status" value="1"/>
</dbReference>
<dbReference type="SMART" id="SM00066">
    <property type="entry name" value="GAL4"/>
    <property type="match status" value="1"/>
</dbReference>
<proteinExistence type="predicted"/>
<organism evidence="5 6">
    <name type="scientific">Fusarium zealandicum</name>
    <dbReference type="NCBI Taxonomy" id="1053134"/>
    <lineage>
        <taxon>Eukaryota</taxon>
        <taxon>Fungi</taxon>
        <taxon>Dikarya</taxon>
        <taxon>Ascomycota</taxon>
        <taxon>Pezizomycotina</taxon>
        <taxon>Sordariomycetes</taxon>
        <taxon>Hypocreomycetidae</taxon>
        <taxon>Hypocreales</taxon>
        <taxon>Nectriaceae</taxon>
        <taxon>Fusarium</taxon>
        <taxon>Fusarium staphyleae species complex</taxon>
    </lineage>
</organism>
<reference evidence="5" key="2">
    <citation type="submission" date="2020-05" db="EMBL/GenBank/DDBJ databases">
        <authorList>
            <person name="Kim H.-S."/>
            <person name="Proctor R.H."/>
            <person name="Brown D.W."/>
        </authorList>
    </citation>
    <scope>NUCLEOTIDE SEQUENCE</scope>
    <source>
        <strain evidence="5">NRRL 22465</strain>
    </source>
</reference>
<protein>
    <recommendedName>
        <fullName evidence="4">Zn(2)-C6 fungal-type domain-containing protein</fullName>
    </recommendedName>
</protein>
<dbReference type="PANTHER" id="PTHR47431">
    <property type="entry name" value="ZN(II)2CYS6 TRANSCRIPTION FACTOR (EUROFUNG)-RELATED"/>
    <property type="match status" value="1"/>
</dbReference>
<dbReference type="CDD" id="cd12148">
    <property type="entry name" value="fungal_TF_MHR"/>
    <property type="match status" value="1"/>
</dbReference>
<dbReference type="PROSITE" id="PS50048">
    <property type="entry name" value="ZN2_CY6_FUNGAL_2"/>
    <property type="match status" value="1"/>
</dbReference>
<dbReference type="PANTHER" id="PTHR47431:SF1">
    <property type="entry name" value="ZN(II)2CYS6 TRANSCRIPTION FACTOR (EUROFUNG)"/>
    <property type="match status" value="1"/>
</dbReference>
<evidence type="ECO:0000256" key="2">
    <source>
        <dbReference type="ARBA" id="ARBA00023242"/>
    </source>
</evidence>
<keyword evidence="1" id="KW-0479">Metal-binding</keyword>
<evidence type="ECO:0000256" key="3">
    <source>
        <dbReference type="SAM" id="MobiDB-lite"/>
    </source>
</evidence>
<dbReference type="Gene3D" id="4.10.240.10">
    <property type="entry name" value="Zn(2)-C6 fungal-type DNA-binding domain"/>
    <property type="match status" value="1"/>
</dbReference>